<dbReference type="PANTHER" id="PTHR39479">
    <property type="match status" value="1"/>
</dbReference>
<keyword evidence="4" id="KW-0408">Iron</keyword>
<comment type="similarity">
    <text evidence="5">Belongs to the 2-oxoadipate dioxygenase/decarboxylase family.</text>
</comment>
<gene>
    <name evidence="8" type="ORF">GCM10010961_35420</name>
</gene>
<evidence type="ECO:0000256" key="7">
    <source>
        <dbReference type="ARBA" id="ARBA00035045"/>
    </source>
</evidence>
<dbReference type="Proteomes" id="UP000611500">
    <property type="component" value="Unassembled WGS sequence"/>
</dbReference>
<dbReference type="AlphaFoldDB" id="A0A8J3H898"/>
<evidence type="ECO:0000256" key="4">
    <source>
        <dbReference type="ARBA" id="ARBA00023004"/>
    </source>
</evidence>
<keyword evidence="3" id="KW-0560">Oxidoreductase</keyword>
<dbReference type="GO" id="GO:0051213">
    <property type="term" value="F:dioxygenase activity"/>
    <property type="evidence" value="ECO:0007669"/>
    <property type="project" value="UniProtKB-KW"/>
</dbReference>
<evidence type="ECO:0000313" key="9">
    <source>
        <dbReference type="Proteomes" id="UP000611500"/>
    </source>
</evidence>
<evidence type="ECO:0000256" key="6">
    <source>
        <dbReference type="ARBA" id="ARBA00035023"/>
    </source>
</evidence>
<evidence type="ECO:0000313" key="8">
    <source>
        <dbReference type="EMBL" id="GHG99440.1"/>
    </source>
</evidence>
<comment type="caution">
    <text evidence="8">The sequence shown here is derived from an EMBL/GenBank/DDBJ whole genome shotgun (WGS) entry which is preliminary data.</text>
</comment>
<evidence type="ECO:0000256" key="5">
    <source>
        <dbReference type="ARBA" id="ARBA00035013"/>
    </source>
</evidence>
<proteinExistence type="inferred from homology"/>
<evidence type="ECO:0000256" key="2">
    <source>
        <dbReference type="ARBA" id="ARBA00022964"/>
    </source>
</evidence>
<comment type="cofactor">
    <cofactor evidence="1">
        <name>Fe(2+)</name>
        <dbReference type="ChEBI" id="CHEBI:29033"/>
    </cofactor>
</comment>
<sequence>MYPVGYYDLSVAGAPVHSTVFRPLDDAALRANPFRGFTSLLRLDLIADEALRADAEAVLARRQLFTTGCRRLTGCRQMIWNTSG</sequence>
<name>A0A8J3H898_9RHOB</name>
<evidence type="ECO:0000256" key="3">
    <source>
        <dbReference type="ARBA" id="ARBA00023002"/>
    </source>
</evidence>
<dbReference type="Pfam" id="PF07063">
    <property type="entry name" value="HGLS"/>
    <property type="match status" value="1"/>
</dbReference>
<dbReference type="EMBL" id="BNAP01000023">
    <property type="protein sequence ID" value="GHG99440.1"/>
    <property type="molecule type" value="Genomic_DNA"/>
</dbReference>
<reference evidence="8" key="1">
    <citation type="journal article" date="2014" name="Int. J. Syst. Evol. Microbiol.">
        <title>Complete genome sequence of Corynebacterium casei LMG S-19264T (=DSM 44701T), isolated from a smear-ripened cheese.</title>
        <authorList>
            <consortium name="US DOE Joint Genome Institute (JGI-PGF)"/>
            <person name="Walter F."/>
            <person name="Albersmeier A."/>
            <person name="Kalinowski J."/>
            <person name="Ruckert C."/>
        </authorList>
    </citation>
    <scope>NUCLEOTIDE SEQUENCE</scope>
    <source>
        <strain evidence="8">CGMCC 1.7081</strain>
    </source>
</reference>
<dbReference type="PANTHER" id="PTHR39479:SF2">
    <property type="entry name" value="2-OXOADIPATE DIOXYGENASE_DECARBOXYLASE"/>
    <property type="match status" value="1"/>
</dbReference>
<dbReference type="Gene3D" id="3.10.180.80">
    <property type="entry name" value="Uncharacterised protein PF07063, DUF1338"/>
    <property type="match status" value="1"/>
</dbReference>
<organism evidence="8 9">
    <name type="scientific">Pseudodonghicola xiamenensis</name>
    <dbReference type="NCBI Taxonomy" id="337702"/>
    <lineage>
        <taxon>Bacteria</taxon>
        <taxon>Pseudomonadati</taxon>
        <taxon>Pseudomonadota</taxon>
        <taxon>Alphaproteobacteria</taxon>
        <taxon>Rhodobacterales</taxon>
        <taxon>Paracoccaceae</taxon>
        <taxon>Pseudodonghicola</taxon>
    </lineage>
</organism>
<protein>
    <recommendedName>
        <fullName evidence="6">2-oxoadipate dioxygenase/decarboxylase</fullName>
        <ecNumber evidence="6">1.13.11.93</ecNumber>
    </recommendedName>
    <alternativeName>
        <fullName evidence="7">2-hydroxyglutarate synthase</fullName>
    </alternativeName>
</protein>
<reference evidence="8" key="2">
    <citation type="submission" date="2020-09" db="EMBL/GenBank/DDBJ databases">
        <authorList>
            <person name="Sun Q."/>
            <person name="Zhou Y."/>
        </authorList>
    </citation>
    <scope>NUCLEOTIDE SEQUENCE</scope>
    <source>
        <strain evidence="8">CGMCC 1.7081</strain>
    </source>
</reference>
<keyword evidence="9" id="KW-1185">Reference proteome</keyword>
<keyword evidence="2" id="KW-0223">Dioxygenase</keyword>
<dbReference type="EC" id="1.13.11.93" evidence="6"/>
<accession>A0A8J3H898</accession>
<evidence type="ECO:0000256" key="1">
    <source>
        <dbReference type="ARBA" id="ARBA00001954"/>
    </source>
</evidence>
<dbReference type="InterPro" id="IPR009770">
    <property type="entry name" value="HGLS"/>
</dbReference>